<evidence type="ECO:0000313" key="1">
    <source>
        <dbReference type="EMBL" id="MBX59144.1"/>
    </source>
</evidence>
<dbReference type="AlphaFoldDB" id="A0A2P2PWM6"/>
<protein>
    <submittedName>
        <fullName evidence="1">Uncharacterized protein</fullName>
    </submittedName>
</protein>
<organism evidence="1">
    <name type="scientific">Rhizophora mucronata</name>
    <name type="common">Asiatic mangrove</name>
    <dbReference type="NCBI Taxonomy" id="61149"/>
    <lineage>
        <taxon>Eukaryota</taxon>
        <taxon>Viridiplantae</taxon>
        <taxon>Streptophyta</taxon>
        <taxon>Embryophyta</taxon>
        <taxon>Tracheophyta</taxon>
        <taxon>Spermatophyta</taxon>
        <taxon>Magnoliopsida</taxon>
        <taxon>eudicotyledons</taxon>
        <taxon>Gunneridae</taxon>
        <taxon>Pentapetalae</taxon>
        <taxon>rosids</taxon>
        <taxon>fabids</taxon>
        <taxon>Malpighiales</taxon>
        <taxon>Rhizophoraceae</taxon>
        <taxon>Rhizophora</taxon>
    </lineage>
</organism>
<sequence length="41" mass="4935">MSGIQLYLMKHKSNIRFLASSYFEKLNVIYLCLKYFFPLLT</sequence>
<name>A0A2P2PWM6_RHIMU</name>
<dbReference type="EMBL" id="GGEC01078660">
    <property type="protein sequence ID" value="MBX59144.1"/>
    <property type="molecule type" value="Transcribed_RNA"/>
</dbReference>
<reference evidence="1" key="1">
    <citation type="submission" date="2018-02" db="EMBL/GenBank/DDBJ databases">
        <title>Rhizophora mucronata_Transcriptome.</title>
        <authorList>
            <person name="Meera S.P."/>
            <person name="Sreeshan A."/>
            <person name="Augustine A."/>
        </authorList>
    </citation>
    <scope>NUCLEOTIDE SEQUENCE</scope>
    <source>
        <tissue evidence="1">Leaf</tissue>
    </source>
</reference>
<proteinExistence type="predicted"/>
<accession>A0A2P2PWM6</accession>